<dbReference type="KEGG" id="osn:115215495"/>
<dbReference type="Proteomes" id="UP000515154">
    <property type="component" value="Linkage group LG9"/>
</dbReference>
<accession>A0A7E6F476</accession>
<evidence type="ECO:0000313" key="2">
    <source>
        <dbReference type="RefSeq" id="XP_036362100.1"/>
    </source>
</evidence>
<keyword evidence="1" id="KW-1185">Reference proteome</keyword>
<dbReference type="RefSeq" id="XP_036362100.1">
    <property type="nucleotide sequence ID" value="XM_036506207.1"/>
</dbReference>
<reference evidence="2" key="1">
    <citation type="submission" date="2025-08" db="UniProtKB">
        <authorList>
            <consortium name="RefSeq"/>
        </authorList>
    </citation>
    <scope>IDENTIFICATION</scope>
</reference>
<evidence type="ECO:0000313" key="1">
    <source>
        <dbReference type="Proteomes" id="UP000515154"/>
    </source>
</evidence>
<proteinExistence type="predicted"/>
<protein>
    <submittedName>
        <fullName evidence="2">Cytosolic carboxypeptidase 6-like</fullName>
    </submittedName>
</protein>
<organism evidence="1 2">
    <name type="scientific">Octopus sinensis</name>
    <name type="common">East Asian common octopus</name>
    <dbReference type="NCBI Taxonomy" id="2607531"/>
    <lineage>
        <taxon>Eukaryota</taxon>
        <taxon>Metazoa</taxon>
        <taxon>Spiralia</taxon>
        <taxon>Lophotrochozoa</taxon>
        <taxon>Mollusca</taxon>
        <taxon>Cephalopoda</taxon>
        <taxon>Coleoidea</taxon>
        <taxon>Octopodiformes</taxon>
        <taxon>Octopoda</taxon>
        <taxon>Incirrata</taxon>
        <taxon>Octopodidae</taxon>
        <taxon>Octopus</taxon>
    </lineage>
</organism>
<dbReference type="AlphaFoldDB" id="A0A7E6F476"/>
<sequence>MNLSTGTAQPYTEQGYMKLGRNLARTFLDYYKLSGNITEKPCSNLLLPKAASNPSFVNRERERDREKLVESHSEAWLFDDHFSTHGFQ</sequence>
<gene>
    <name evidence="2" type="primary">LOC115215495</name>
</gene>
<name>A0A7E6F476_9MOLL</name>